<comment type="caution">
    <text evidence="4">The sequence shown here is derived from an EMBL/GenBank/DDBJ whole genome shotgun (WGS) entry which is preliminary data.</text>
</comment>
<evidence type="ECO:0000256" key="1">
    <source>
        <dbReference type="ARBA" id="ARBA00023125"/>
    </source>
</evidence>
<evidence type="ECO:0000256" key="2">
    <source>
        <dbReference type="PROSITE-ProRule" id="PRU01091"/>
    </source>
</evidence>
<dbReference type="EMBL" id="BSSV01000001">
    <property type="protein sequence ID" value="GLX83760.1"/>
    <property type="molecule type" value="Genomic_DNA"/>
</dbReference>
<evidence type="ECO:0000313" key="5">
    <source>
        <dbReference type="Proteomes" id="UP001157134"/>
    </source>
</evidence>
<dbReference type="Pfam" id="PF00486">
    <property type="entry name" value="Trans_reg_C"/>
    <property type="match status" value="1"/>
</dbReference>
<gene>
    <name evidence="4" type="ORF">tloyanaT_00120</name>
</gene>
<feature type="domain" description="OmpR/PhoB-type" evidence="3">
    <location>
        <begin position="24"/>
        <end position="121"/>
    </location>
</feature>
<accession>A0ABQ6H6I0</accession>
<dbReference type="SMART" id="SM00862">
    <property type="entry name" value="Trans_reg_C"/>
    <property type="match status" value="1"/>
</dbReference>
<evidence type="ECO:0000313" key="4">
    <source>
        <dbReference type="EMBL" id="GLX83760.1"/>
    </source>
</evidence>
<keyword evidence="5" id="KW-1185">Reference proteome</keyword>
<evidence type="ECO:0000259" key="3">
    <source>
        <dbReference type="PROSITE" id="PS51755"/>
    </source>
</evidence>
<protein>
    <recommendedName>
        <fullName evidence="3">OmpR/PhoB-type domain-containing protein</fullName>
    </recommendedName>
</protein>
<sequence>MNMGKYSIKGKVQPCVSYCFKCNQQNFLIGNQQVTLLPDSYTVIVDEEKIKLSHRAFRVLCALLRHKGESVSFCYLFRYAWPDSIVVKNNLMVVISELRTSFRHTEVKIENVRGFGYHLCVPKNQLETSKLRSLECKI</sequence>
<keyword evidence="1 2" id="KW-0238">DNA-binding</keyword>
<reference evidence="4 5" key="1">
    <citation type="submission" date="2023-03" db="EMBL/GenBank/DDBJ databases">
        <title>Thalassotalea loyana LMG 22536T draft genome sequence.</title>
        <authorList>
            <person name="Sawabe T."/>
        </authorList>
    </citation>
    <scope>NUCLEOTIDE SEQUENCE [LARGE SCALE GENOMIC DNA]</scope>
    <source>
        <strain evidence="4 5">LMG 22536</strain>
    </source>
</reference>
<dbReference type="Proteomes" id="UP001157134">
    <property type="component" value="Unassembled WGS sequence"/>
</dbReference>
<dbReference type="PROSITE" id="PS51755">
    <property type="entry name" value="OMPR_PHOB"/>
    <property type="match status" value="1"/>
</dbReference>
<dbReference type="InterPro" id="IPR036388">
    <property type="entry name" value="WH-like_DNA-bd_sf"/>
</dbReference>
<dbReference type="Gene3D" id="1.10.10.10">
    <property type="entry name" value="Winged helix-like DNA-binding domain superfamily/Winged helix DNA-binding domain"/>
    <property type="match status" value="1"/>
</dbReference>
<organism evidence="4 5">
    <name type="scientific">Thalassotalea loyana</name>
    <dbReference type="NCBI Taxonomy" id="280483"/>
    <lineage>
        <taxon>Bacteria</taxon>
        <taxon>Pseudomonadati</taxon>
        <taxon>Pseudomonadota</taxon>
        <taxon>Gammaproteobacteria</taxon>
        <taxon>Alteromonadales</taxon>
        <taxon>Colwelliaceae</taxon>
        <taxon>Thalassotalea</taxon>
    </lineage>
</organism>
<name>A0ABQ6H6I0_9GAMM</name>
<dbReference type="CDD" id="cd00383">
    <property type="entry name" value="trans_reg_C"/>
    <property type="match status" value="1"/>
</dbReference>
<dbReference type="InterPro" id="IPR001867">
    <property type="entry name" value="OmpR/PhoB-type_DNA-bd"/>
</dbReference>
<dbReference type="InterPro" id="IPR016032">
    <property type="entry name" value="Sig_transdc_resp-reg_C-effctor"/>
</dbReference>
<feature type="DNA-binding region" description="OmpR/PhoB-type" evidence="2">
    <location>
        <begin position="24"/>
        <end position="121"/>
    </location>
</feature>
<proteinExistence type="predicted"/>
<dbReference type="SUPFAM" id="SSF46894">
    <property type="entry name" value="C-terminal effector domain of the bipartite response regulators"/>
    <property type="match status" value="1"/>
</dbReference>